<evidence type="ECO:0000256" key="5">
    <source>
        <dbReference type="ARBA" id="ARBA00038359"/>
    </source>
</evidence>
<feature type="transmembrane region" description="Helical" evidence="6">
    <location>
        <begin position="206"/>
        <end position="226"/>
    </location>
</feature>
<name>A0ABR1VZ19_9PEZI</name>
<protein>
    <recommendedName>
        <fullName evidence="7">Rhodopsin domain-containing protein</fullName>
    </recommendedName>
</protein>
<evidence type="ECO:0000256" key="1">
    <source>
        <dbReference type="ARBA" id="ARBA00004141"/>
    </source>
</evidence>
<feature type="transmembrane region" description="Helical" evidence="6">
    <location>
        <begin position="168"/>
        <end position="194"/>
    </location>
</feature>
<feature type="domain" description="Rhodopsin" evidence="7">
    <location>
        <begin position="61"/>
        <end position="233"/>
    </location>
</feature>
<keyword evidence="9" id="KW-1185">Reference proteome</keyword>
<comment type="caution">
    <text evidence="8">The sequence shown here is derived from an EMBL/GenBank/DDBJ whole genome shotgun (WGS) entry which is preliminary data.</text>
</comment>
<evidence type="ECO:0000259" key="7">
    <source>
        <dbReference type="Pfam" id="PF20684"/>
    </source>
</evidence>
<gene>
    <name evidence="8" type="ORF">PG997_009832</name>
</gene>
<evidence type="ECO:0000256" key="6">
    <source>
        <dbReference type="SAM" id="Phobius"/>
    </source>
</evidence>
<keyword evidence="3 6" id="KW-1133">Transmembrane helix</keyword>
<evidence type="ECO:0000256" key="4">
    <source>
        <dbReference type="ARBA" id="ARBA00023136"/>
    </source>
</evidence>
<evidence type="ECO:0000313" key="9">
    <source>
        <dbReference type="Proteomes" id="UP001433268"/>
    </source>
</evidence>
<evidence type="ECO:0000256" key="3">
    <source>
        <dbReference type="ARBA" id="ARBA00022989"/>
    </source>
</evidence>
<feature type="transmembrane region" description="Helical" evidence="6">
    <location>
        <begin position="47"/>
        <end position="68"/>
    </location>
</feature>
<feature type="transmembrane region" description="Helical" evidence="6">
    <location>
        <begin position="12"/>
        <end position="35"/>
    </location>
</feature>
<dbReference type="GeneID" id="92047207"/>
<proteinExistence type="inferred from homology"/>
<comment type="subcellular location">
    <subcellularLocation>
        <location evidence="1">Membrane</location>
        <topology evidence="1">Multi-pass membrane protein</topology>
    </subcellularLocation>
</comment>
<comment type="similarity">
    <text evidence="5">Belongs to the SAT4 family.</text>
</comment>
<evidence type="ECO:0000256" key="2">
    <source>
        <dbReference type="ARBA" id="ARBA00022692"/>
    </source>
</evidence>
<sequence length="257" mass="27525">MAALLEPQSFSLSLLLSSVVSAFIATFFVGIRLFLSVTAEEVGLGRPVCCFGSAACGYGTFVGIGAQVETPTSGSKPKDLNESLGVTFFIAMILYSGVLVCIKSAVCILFLRIAGPIRSYRRCVFGILGITVVGFVVTEAGTMGECRPIEANWDTDVHQTADCASEDIIVIIASFSTVTTILTDWLCSLFPAYMLWRTSMPVRKKLAAGIVLSLGALASICTLLRIPYVMDYNAAIAENSKNREGKEDISLLFATRG</sequence>
<dbReference type="RefSeq" id="XP_066666109.1">
    <property type="nucleotide sequence ID" value="XM_066814147.1"/>
</dbReference>
<dbReference type="Pfam" id="PF20684">
    <property type="entry name" value="Fung_rhodopsin"/>
    <property type="match status" value="1"/>
</dbReference>
<keyword evidence="2 6" id="KW-0812">Transmembrane</keyword>
<feature type="transmembrane region" description="Helical" evidence="6">
    <location>
        <begin position="88"/>
        <end position="111"/>
    </location>
</feature>
<dbReference type="InterPro" id="IPR049326">
    <property type="entry name" value="Rhodopsin_dom_fungi"/>
</dbReference>
<organism evidence="8 9">
    <name type="scientific">Apiospora hydei</name>
    <dbReference type="NCBI Taxonomy" id="1337664"/>
    <lineage>
        <taxon>Eukaryota</taxon>
        <taxon>Fungi</taxon>
        <taxon>Dikarya</taxon>
        <taxon>Ascomycota</taxon>
        <taxon>Pezizomycotina</taxon>
        <taxon>Sordariomycetes</taxon>
        <taxon>Xylariomycetidae</taxon>
        <taxon>Amphisphaeriales</taxon>
        <taxon>Apiosporaceae</taxon>
        <taxon>Apiospora</taxon>
    </lineage>
</organism>
<evidence type="ECO:0000313" key="8">
    <source>
        <dbReference type="EMBL" id="KAK8075169.1"/>
    </source>
</evidence>
<dbReference type="PANTHER" id="PTHR33048:SF15">
    <property type="entry name" value="INTEGRAL MEMBRANE PROTEIN"/>
    <property type="match status" value="1"/>
</dbReference>
<feature type="transmembrane region" description="Helical" evidence="6">
    <location>
        <begin position="123"/>
        <end position="143"/>
    </location>
</feature>
<reference evidence="8 9" key="1">
    <citation type="submission" date="2023-01" db="EMBL/GenBank/DDBJ databases">
        <title>Analysis of 21 Apiospora genomes using comparative genomics revels a genus with tremendous synthesis potential of carbohydrate active enzymes and secondary metabolites.</title>
        <authorList>
            <person name="Sorensen T."/>
        </authorList>
    </citation>
    <scope>NUCLEOTIDE SEQUENCE [LARGE SCALE GENOMIC DNA]</scope>
    <source>
        <strain evidence="8 9">CBS 114990</strain>
    </source>
</reference>
<dbReference type="PANTHER" id="PTHR33048">
    <property type="entry name" value="PTH11-LIKE INTEGRAL MEMBRANE PROTEIN (AFU_ORTHOLOGUE AFUA_5G11245)"/>
    <property type="match status" value="1"/>
</dbReference>
<keyword evidence="4 6" id="KW-0472">Membrane</keyword>
<accession>A0ABR1VZ19</accession>
<dbReference type="InterPro" id="IPR052337">
    <property type="entry name" value="SAT4-like"/>
</dbReference>
<dbReference type="Proteomes" id="UP001433268">
    <property type="component" value="Unassembled WGS sequence"/>
</dbReference>
<dbReference type="EMBL" id="JAQQWN010000007">
    <property type="protein sequence ID" value="KAK8075169.1"/>
    <property type="molecule type" value="Genomic_DNA"/>
</dbReference>